<dbReference type="KEGG" id="eva:EIB75_04650"/>
<organism evidence="1 2">
    <name type="scientific">Epilithonimonas vandammei</name>
    <dbReference type="NCBI Taxonomy" id="2487072"/>
    <lineage>
        <taxon>Bacteria</taxon>
        <taxon>Pseudomonadati</taxon>
        <taxon>Bacteroidota</taxon>
        <taxon>Flavobacteriia</taxon>
        <taxon>Flavobacteriales</taxon>
        <taxon>Weeksellaceae</taxon>
        <taxon>Chryseobacterium group</taxon>
        <taxon>Epilithonimonas</taxon>
    </lineage>
</organism>
<proteinExistence type="predicted"/>
<accession>A0A3G8ZC66</accession>
<sequence length="339" mass="39218">MRQFLLLLISIFYTNLSAQENEFSFFGKTSDDKYAYFLKKEEGNKFLLIKGTNETTPKPLIAVILETSCFDRKFKYLYIAKYDENGKVKDYIDQPDKDFGFPYPGTVNEKLLKYSCGDNKIDVEQFQITEVDVLPDFYINLKNEAQKIAADYENEKQVYTNQNNIRNSNPQSKDVREKSSWIDYYEPKIQTGDFGCSNIIPEYDNAIENKLLIINKGNTDVVVKLMNVETEKAIRIVYIKEGEEIAIKNIPQGRYYLKEAYGKVWKQKNIDGKCIGEFSERAVYKKGKNIADFNIKKTITATHENYQIPSYSLEIGVTFSKEKSGNYVNNTISSAEFNK</sequence>
<protein>
    <submittedName>
        <fullName evidence="1">Uncharacterized protein</fullName>
    </submittedName>
</protein>
<dbReference type="Proteomes" id="UP000272316">
    <property type="component" value="Chromosome"/>
</dbReference>
<dbReference type="RefSeq" id="WP_124985884.1">
    <property type="nucleotide sequence ID" value="NZ_CP034160.1"/>
</dbReference>
<reference evidence="2" key="1">
    <citation type="submission" date="2018-11" db="EMBL/GenBank/DDBJ databases">
        <title>Proposal to divide the Flavobacteriaceae and reorganize its genera based on Amino Acid Identity values calculated from whole genome sequences.</title>
        <authorList>
            <person name="Nicholson A.C."/>
            <person name="Gulvik C.A."/>
            <person name="Whitney A.M."/>
            <person name="Sheth M."/>
            <person name="Batra D."/>
            <person name="Pryor J."/>
            <person name="Bernardet J.-F."/>
            <person name="Hugo C."/>
            <person name="Kampfer P."/>
            <person name="Newman J.D."/>
            <person name="McQuiston J.R."/>
        </authorList>
    </citation>
    <scope>NUCLEOTIDE SEQUENCE [LARGE SCALE GENOMIC DNA]</scope>
    <source>
        <strain evidence="2">H6466</strain>
    </source>
</reference>
<dbReference type="EMBL" id="CP034160">
    <property type="protein sequence ID" value="AZI54580.1"/>
    <property type="molecule type" value="Genomic_DNA"/>
</dbReference>
<evidence type="ECO:0000313" key="2">
    <source>
        <dbReference type="Proteomes" id="UP000272316"/>
    </source>
</evidence>
<evidence type="ECO:0000313" key="1">
    <source>
        <dbReference type="EMBL" id="AZI54580.1"/>
    </source>
</evidence>
<gene>
    <name evidence="1" type="ORF">EIB75_04650</name>
</gene>
<dbReference type="AlphaFoldDB" id="A0A3G8ZC66"/>
<name>A0A3G8ZC66_9FLAO</name>